<dbReference type="Proteomes" id="UP000321291">
    <property type="component" value="Chromosome"/>
</dbReference>
<dbReference type="KEGG" id="agi:FSB73_20625"/>
<keyword evidence="4" id="KW-1185">Reference proteome</keyword>
<evidence type="ECO:0000313" key="4">
    <source>
        <dbReference type="Proteomes" id="UP000321291"/>
    </source>
</evidence>
<accession>A0A5B8VRJ1</accession>
<dbReference type="AlphaFoldDB" id="A0A5B8VRJ1"/>
<dbReference type="InterPro" id="IPR012373">
    <property type="entry name" value="Ferrdict_sens_TM"/>
</dbReference>
<keyword evidence="1" id="KW-1133">Transmembrane helix</keyword>
<evidence type="ECO:0000313" key="3">
    <source>
        <dbReference type="EMBL" id="QEC73711.1"/>
    </source>
</evidence>
<keyword evidence="1" id="KW-0812">Transmembrane</keyword>
<feature type="domain" description="FecR protein" evidence="2">
    <location>
        <begin position="114"/>
        <end position="172"/>
    </location>
</feature>
<dbReference type="RefSeq" id="WP_146786629.1">
    <property type="nucleotide sequence ID" value="NZ_CP042434.1"/>
</dbReference>
<dbReference type="EMBL" id="CP042434">
    <property type="protein sequence ID" value="QEC73711.1"/>
    <property type="molecule type" value="Genomic_DNA"/>
</dbReference>
<dbReference type="PANTHER" id="PTHR30273:SF2">
    <property type="entry name" value="PROTEIN FECR"/>
    <property type="match status" value="1"/>
</dbReference>
<gene>
    <name evidence="3" type="ORF">FSB73_20625</name>
</gene>
<name>A0A5B8VRJ1_9BACT</name>
<sequence>MSRINYLLNKFAQGTCSANEFEELMHLLQREDLDQELRNALQKIETTLESELISDSRINKRGHIVNSGQVNNTFKILKLRKVAAIALIILGIPALIFIIVRSVGNHQKGYQKSVVSTPAGSKTSVTLPDGTKVWLNAKSTLTYTTGFGDGKREVALTGEAMFDVKHDSLHPFWCIQMVLM</sequence>
<dbReference type="Gene3D" id="2.60.120.1440">
    <property type="match status" value="1"/>
</dbReference>
<reference evidence="3 4" key="1">
    <citation type="journal article" date="2017" name="Int. J. Syst. Evol. Microbiol.">
        <title>Arachidicoccus ginsenosidivorans sp. nov., with ginsenoside-converting activity isolated from ginseng cultivating soil.</title>
        <authorList>
            <person name="Siddiqi M.Z."/>
            <person name="Aslam Z."/>
            <person name="Im W.T."/>
        </authorList>
    </citation>
    <scope>NUCLEOTIDE SEQUENCE [LARGE SCALE GENOMIC DNA]</scope>
    <source>
        <strain evidence="3 4">Gsoil 809</strain>
    </source>
</reference>
<organism evidence="3 4">
    <name type="scientific">Arachidicoccus ginsenosidivorans</name>
    <dbReference type="NCBI Taxonomy" id="496057"/>
    <lineage>
        <taxon>Bacteria</taxon>
        <taxon>Pseudomonadati</taxon>
        <taxon>Bacteroidota</taxon>
        <taxon>Chitinophagia</taxon>
        <taxon>Chitinophagales</taxon>
        <taxon>Chitinophagaceae</taxon>
        <taxon>Arachidicoccus</taxon>
    </lineage>
</organism>
<evidence type="ECO:0000259" key="2">
    <source>
        <dbReference type="Pfam" id="PF04773"/>
    </source>
</evidence>
<feature type="transmembrane region" description="Helical" evidence="1">
    <location>
        <begin position="82"/>
        <end position="100"/>
    </location>
</feature>
<evidence type="ECO:0000256" key="1">
    <source>
        <dbReference type="SAM" id="Phobius"/>
    </source>
</evidence>
<dbReference type="OrthoDB" id="697544at2"/>
<proteinExistence type="predicted"/>
<dbReference type="GO" id="GO:0016989">
    <property type="term" value="F:sigma factor antagonist activity"/>
    <property type="evidence" value="ECO:0007669"/>
    <property type="project" value="TreeGrafter"/>
</dbReference>
<dbReference type="PANTHER" id="PTHR30273">
    <property type="entry name" value="PERIPLASMIC SIGNAL SENSOR AND SIGMA FACTOR ACTIVATOR FECR-RELATED"/>
    <property type="match status" value="1"/>
</dbReference>
<dbReference type="InterPro" id="IPR006860">
    <property type="entry name" value="FecR"/>
</dbReference>
<dbReference type="Pfam" id="PF04773">
    <property type="entry name" value="FecR"/>
    <property type="match status" value="1"/>
</dbReference>
<keyword evidence="1" id="KW-0472">Membrane</keyword>
<protein>
    <recommendedName>
        <fullName evidence="2">FecR protein domain-containing protein</fullName>
    </recommendedName>
</protein>